<reference evidence="2" key="1">
    <citation type="journal article" date="2019" name="Int. J. Syst. Evol. Microbiol.">
        <title>The Global Catalogue of Microorganisms (GCM) 10K type strain sequencing project: providing services to taxonomists for standard genome sequencing and annotation.</title>
        <authorList>
            <consortium name="The Broad Institute Genomics Platform"/>
            <consortium name="The Broad Institute Genome Sequencing Center for Infectious Disease"/>
            <person name="Wu L."/>
            <person name="Ma J."/>
        </authorList>
    </citation>
    <scope>NUCLEOTIDE SEQUENCE [LARGE SCALE GENOMIC DNA]</scope>
    <source>
        <strain evidence="2">GH52</strain>
    </source>
</reference>
<gene>
    <name evidence="1" type="ORF">ACFSJH_01975</name>
</gene>
<accession>A0ABW4YFY9</accession>
<name>A0ABW4YFY9_9BACL</name>
<comment type="caution">
    <text evidence="1">The sequence shown here is derived from an EMBL/GenBank/DDBJ whole genome shotgun (WGS) entry which is preliminary data.</text>
</comment>
<proteinExistence type="predicted"/>
<organism evidence="1 2">
    <name type="scientific">Paenibacillus yanchengensis</name>
    <dbReference type="NCBI Taxonomy" id="2035833"/>
    <lineage>
        <taxon>Bacteria</taxon>
        <taxon>Bacillati</taxon>
        <taxon>Bacillota</taxon>
        <taxon>Bacilli</taxon>
        <taxon>Bacillales</taxon>
        <taxon>Paenibacillaceae</taxon>
        <taxon>Paenibacillus</taxon>
    </lineage>
</organism>
<sequence>MSSMKEICNGPAQTVYQSLTVHNPDAILSVTNVSDCVMHVYVVGSFGIEEFKILDGDSAIAVVTGLNKISVIHSLKKNRVDECHMVLFCVIIDLLYSGSLVECV</sequence>
<dbReference type="RefSeq" id="WP_377769520.1">
    <property type="nucleotide sequence ID" value="NZ_JBHUHO010000006.1"/>
</dbReference>
<dbReference type="EMBL" id="JBHUHO010000006">
    <property type="protein sequence ID" value="MFD2114512.1"/>
    <property type="molecule type" value="Genomic_DNA"/>
</dbReference>
<keyword evidence="2" id="KW-1185">Reference proteome</keyword>
<dbReference type="Proteomes" id="UP001597362">
    <property type="component" value="Unassembled WGS sequence"/>
</dbReference>
<evidence type="ECO:0000313" key="2">
    <source>
        <dbReference type="Proteomes" id="UP001597362"/>
    </source>
</evidence>
<evidence type="ECO:0000313" key="1">
    <source>
        <dbReference type="EMBL" id="MFD2114512.1"/>
    </source>
</evidence>
<protein>
    <submittedName>
        <fullName evidence="1">Uncharacterized protein</fullName>
    </submittedName>
</protein>